<dbReference type="RefSeq" id="WP_074832291.1">
    <property type="nucleotide sequence ID" value="NZ_FNTI01000001.1"/>
</dbReference>
<dbReference type="InterPro" id="IPR034139">
    <property type="entry name" value="TOPRIM_OLD"/>
</dbReference>
<dbReference type="SUPFAM" id="SSF52540">
    <property type="entry name" value="P-loop containing nucleoside triphosphate hydrolases"/>
    <property type="match status" value="1"/>
</dbReference>
<dbReference type="Proteomes" id="UP000183208">
    <property type="component" value="Unassembled WGS sequence"/>
</dbReference>
<dbReference type="EMBL" id="FNTI01000001">
    <property type="protein sequence ID" value="SEE42508.1"/>
    <property type="molecule type" value="Genomic_DNA"/>
</dbReference>
<reference evidence="3 4" key="1">
    <citation type="submission" date="2016-10" db="EMBL/GenBank/DDBJ databases">
        <authorList>
            <person name="de Groot N.N."/>
        </authorList>
    </citation>
    <scope>NUCLEOTIDE SEQUENCE [LARGE SCALE GENOMIC DNA]</scope>
    <source>
        <strain evidence="3 4">GAS522</strain>
    </source>
</reference>
<name>A0A1H5ISR6_9BRAD</name>
<dbReference type="PANTHER" id="PTHR43581:SF4">
    <property type="entry name" value="ATP_GTP PHOSPHATASE"/>
    <property type="match status" value="1"/>
</dbReference>
<evidence type="ECO:0000313" key="4">
    <source>
        <dbReference type="Proteomes" id="UP000183208"/>
    </source>
</evidence>
<evidence type="ECO:0000313" key="3">
    <source>
        <dbReference type="EMBL" id="SEE42508.1"/>
    </source>
</evidence>
<dbReference type="GO" id="GO:0016887">
    <property type="term" value="F:ATP hydrolysis activity"/>
    <property type="evidence" value="ECO:0007669"/>
    <property type="project" value="InterPro"/>
</dbReference>
<dbReference type="Pfam" id="PF13304">
    <property type="entry name" value="AAA_21"/>
    <property type="match status" value="1"/>
</dbReference>
<accession>A0A1H5ISR6</accession>
<dbReference type="InterPro" id="IPR051396">
    <property type="entry name" value="Bact_Antivir_Def_Nuclease"/>
</dbReference>
<protein>
    <submittedName>
        <fullName evidence="3">Predicted ATP-dependent endonuclease of the OLD family, contains P-loop ATPase and TOPRIM domains</fullName>
    </submittedName>
</protein>
<gene>
    <name evidence="3" type="ORF">SAMN05444171_7426</name>
</gene>
<dbReference type="InterPro" id="IPR027417">
    <property type="entry name" value="P-loop_NTPase"/>
</dbReference>
<proteinExistence type="predicted"/>
<sequence length="572" mass="61542">MPIIRKIEIANFRCLKKFSWEPSPGVNCIIGPGDTGKSSILDAIDYCLGARRNLQINDTDFHLMDVANPINIAVTLGALDDALKNVETYGSYLSGFDELTGDVTEEPEVGLETVLKLALTIGSDLEPQWGLVSERSSAKGQFRNLNWTDRQRIAPTRLGTFSENHLSWRRGSILNRISEERADTSTALIAAAREMRNTFGERAKEELSDALQVVAETANELGIPIGNEVKALLDAHSVSISGGTISLHDQNGVPLKGLGLGSSRLLIAGLQRRASKNASVAIVDELEYGLEPHRIIRLIDALGAKERTPPLQAFITTHSPVAVRELSGSQLYVLRKVGEEHRATVVGTADDIQGTIRLSPDALLAPTIIVCEGATEIGLLRGLDQHRIAQSKTAITALGVSLVDGGGTNTFKRANAFLSLGYRTAVLRDSDRQISARAEKRFTDGGGQIFAWAPGSALEDELFKCLSNSGTRGLLETAVELKEEALINDHIKSASANAKNLNGMREELGTGISYESCVILATAAKSGAGWFKNIGAMETVARDVIGPDLTEADDEFSDKITAIFEWAADGNA</sequence>
<dbReference type="Pfam" id="PF20469">
    <property type="entry name" value="OLD-like_TOPRIM"/>
    <property type="match status" value="1"/>
</dbReference>
<dbReference type="AlphaFoldDB" id="A0A1H5ISR6"/>
<feature type="domain" description="OLD protein-like TOPRIM" evidence="2">
    <location>
        <begin position="364"/>
        <end position="431"/>
    </location>
</feature>
<dbReference type="PANTHER" id="PTHR43581">
    <property type="entry name" value="ATP/GTP PHOSPHATASE"/>
    <property type="match status" value="1"/>
</dbReference>
<dbReference type="Gene3D" id="3.40.50.300">
    <property type="entry name" value="P-loop containing nucleotide triphosphate hydrolases"/>
    <property type="match status" value="1"/>
</dbReference>
<keyword evidence="3" id="KW-0540">Nuclease</keyword>
<dbReference type="InterPro" id="IPR003959">
    <property type="entry name" value="ATPase_AAA_core"/>
</dbReference>
<feature type="domain" description="ATPase AAA-type core" evidence="1">
    <location>
        <begin position="26"/>
        <end position="323"/>
    </location>
</feature>
<keyword evidence="3" id="KW-0255">Endonuclease</keyword>
<evidence type="ECO:0000259" key="2">
    <source>
        <dbReference type="Pfam" id="PF20469"/>
    </source>
</evidence>
<organism evidence="3 4">
    <name type="scientific">Bradyrhizobium lablabi</name>
    <dbReference type="NCBI Taxonomy" id="722472"/>
    <lineage>
        <taxon>Bacteria</taxon>
        <taxon>Pseudomonadati</taxon>
        <taxon>Pseudomonadota</taxon>
        <taxon>Alphaproteobacteria</taxon>
        <taxon>Hyphomicrobiales</taxon>
        <taxon>Nitrobacteraceae</taxon>
        <taxon>Bradyrhizobium</taxon>
    </lineage>
</organism>
<dbReference type="GO" id="GO:0004519">
    <property type="term" value="F:endonuclease activity"/>
    <property type="evidence" value="ECO:0007669"/>
    <property type="project" value="UniProtKB-KW"/>
</dbReference>
<evidence type="ECO:0000259" key="1">
    <source>
        <dbReference type="Pfam" id="PF13304"/>
    </source>
</evidence>
<dbReference type="OrthoDB" id="9816534at2"/>
<keyword evidence="3" id="KW-0378">Hydrolase</keyword>
<dbReference type="GO" id="GO:0005524">
    <property type="term" value="F:ATP binding"/>
    <property type="evidence" value="ECO:0007669"/>
    <property type="project" value="InterPro"/>
</dbReference>